<evidence type="ECO:0008006" key="3">
    <source>
        <dbReference type="Google" id="ProtNLM"/>
    </source>
</evidence>
<dbReference type="Proteomes" id="UP001208794">
    <property type="component" value="Unassembled WGS sequence"/>
</dbReference>
<dbReference type="EMBL" id="JAMQPR010000001">
    <property type="protein sequence ID" value="MCW7504543.1"/>
    <property type="molecule type" value="Genomic_DNA"/>
</dbReference>
<reference evidence="1 2" key="1">
    <citation type="submission" date="2022-06" db="EMBL/GenBank/DDBJ databases">
        <title>Leptospira isolates from biofilms formed at urban environments.</title>
        <authorList>
            <person name="Ribeiro P.S."/>
            <person name="Sousa T."/>
            <person name="Carvalho N."/>
            <person name="Aburjaile F."/>
            <person name="Neves F."/>
            <person name="Oliveira D."/>
            <person name="Blanco L."/>
            <person name="Lima J."/>
            <person name="Costa F."/>
            <person name="Brenig B."/>
            <person name="Soares S."/>
            <person name="Ramos R."/>
            <person name="Goes-Neto A."/>
            <person name="Matiuzzi M."/>
            <person name="Azevedo V."/>
            <person name="Ristow P."/>
        </authorList>
    </citation>
    <scope>NUCLEOTIDE SEQUENCE [LARGE SCALE GENOMIC DNA]</scope>
    <source>
        <strain evidence="1 2">VSF14</strain>
    </source>
</reference>
<dbReference type="RefSeq" id="WP_265358283.1">
    <property type="nucleotide sequence ID" value="NZ_JAMQPR010000001.1"/>
</dbReference>
<sequence>MNFLKPILVFVVFVSLGNCAELFSSKEKDNNDVILAALLANSGTCGQSARSGAAGNGTRFNFFGCSGDATTTLLGLGFTAQNVTFNGGISGTSDASTIVTRASSLSSSGGSKKAGIEVTYVLNNASSTLKAILPGETNFNGPGFLISATTIQKLVDNTSSAFTKSATWGTSLGIEKTLCLEVHEESGAHIFGWEGSCDSVNRSSYQFEQDSVTVNVNGDRVGLRLNNVIVKSMTIYSSVIGTSGMIR</sequence>
<name>A0ABT3M826_9LEPT</name>
<evidence type="ECO:0000313" key="2">
    <source>
        <dbReference type="Proteomes" id="UP001208794"/>
    </source>
</evidence>
<comment type="caution">
    <text evidence="1">The sequence shown here is derived from an EMBL/GenBank/DDBJ whole genome shotgun (WGS) entry which is preliminary data.</text>
</comment>
<keyword evidence="2" id="KW-1185">Reference proteome</keyword>
<organism evidence="1 2">
    <name type="scientific">Leptospira paudalimensis</name>
    <dbReference type="NCBI Taxonomy" id="2950024"/>
    <lineage>
        <taxon>Bacteria</taxon>
        <taxon>Pseudomonadati</taxon>
        <taxon>Spirochaetota</taxon>
        <taxon>Spirochaetia</taxon>
        <taxon>Leptospirales</taxon>
        <taxon>Leptospiraceae</taxon>
        <taxon>Leptospira</taxon>
    </lineage>
</organism>
<evidence type="ECO:0000313" key="1">
    <source>
        <dbReference type="EMBL" id="MCW7504543.1"/>
    </source>
</evidence>
<protein>
    <recommendedName>
        <fullName evidence="3">Lipoprotein</fullName>
    </recommendedName>
</protein>
<accession>A0ABT3M826</accession>
<proteinExistence type="predicted"/>
<gene>
    <name evidence="1" type="ORF">ND855_10445</name>
</gene>